<name>A0A9P6M9I4_9FUNG</name>
<accession>A0A9P6M9I4</accession>
<sequence length="55" mass="6382">TGNKHPVEAFYDDCIDRDMILCYITLHRERIQHGATVDKTVSTKNMNYQSPLARD</sequence>
<gene>
    <name evidence="1" type="ORF">BGZ65_002809</name>
</gene>
<feature type="non-terminal residue" evidence="1">
    <location>
        <position position="1"/>
    </location>
</feature>
<dbReference type="Proteomes" id="UP000749646">
    <property type="component" value="Unassembled WGS sequence"/>
</dbReference>
<proteinExistence type="predicted"/>
<protein>
    <submittedName>
        <fullName evidence="1">Uncharacterized protein</fullName>
    </submittedName>
</protein>
<reference evidence="1" key="1">
    <citation type="journal article" date="2020" name="Fungal Divers.">
        <title>Resolving the Mortierellaceae phylogeny through synthesis of multi-gene phylogenetics and phylogenomics.</title>
        <authorList>
            <person name="Vandepol N."/>
            <person name="Liber J."/>
            <person name="Desiro A."/>
            <person name="Na H."/>
            <person name="Kennedy M."/>
            <person name="Barry K."/>
            <person name="Grigoriev I.V."/>
            <person name="Miller A.N."/>
            <person name="O'Donnell K."/>
            <person name="Stajich J.E."/>
            <person name="Bonito G."/>
        </authorList>
    </citation>
    <scope>NUCLEOTIDE SEQUENCE</scope>
    <source>
        <strain evidence="1">MES-2147</strain>
    </source>
</reference>
<dbReference type="EMBL" id="JAAAHW010003577">
    <property type="protein sequence ID" value="KAF9982484.1"/>
    <property type="molecule type" value="Genomic_DNA"/>
</dbReference>
<evidence type="ECO:0000313" key="1">
    <source>
        <dbReference type="EMBL" id="KAF9982484.1"/>
    </source>
</evidence>
<keyword evidence="2" id="KW-1185">Reference proteome</keyword>
<organism evidence="1 2">
    <name type="scientific">Modicella reniformis</name>
    <dbReference type="NCBI Taxonomy" id="1440133"/>
    <lineage>
        <taxon>Eukaryota</taxon>
        <taxon>Fungi</taxon>
        <taxon>Fungi incertae sedis</taxon>
        <taxon>Mucoromycota</taxon>
        <taxon>Mortierellomycotina</taxon>
        <taxon>Mortierellomycetes</taxon>
        <taxon>Mortierellales</taxon>
        <taxon>Mortierellaceae</taxon>
        <taxon>Modicella</taxon>
    </lineage>
</organism>
<evidence type="ECO:0000313" key="2">
    <source>
        <dbReference type="Proteomes" id="UP000749646"/>
    </source>
</evidence>
<comment type="caution">
    <text evidence="1">The sequence shown here is derived from an EMBL/GenBank/DDBJ whole genome shotgun (WGS) entry which is preliminary data.</text>
</comment>
<dbReference type="AlphaFoldDB" id="A0A9P6M9I4"/>